<proteinExistence type="predicted"/>
<keyword evidence="1" id="KW-0175">Coiled coil</keyword>
<feature type="coiled-coil region" evidence="1">
    <location>
        <begin position="688"/>
        <end position="732"/>
    </location>
</feature>
<feature type="coiled-coil region" evidence="1">
    <location>
        <begin position="404"/>
        <end position="456"/>
    </location>
</feature>
<comment type="caution">
    <text evidence="2">The sequence shown here is derived from an EMBL/GenBank/DDBJ whole genome shotgun (WGS) entry which is preliminary data.</text>
</comment>
<dbReference type="InterPro" id="IPR027417">
    <property type="entry name" value="P-loop_NTPase"/>
</dbReference>
<dbReference type="Pfam" id="PF13555">
    <property type="entry name" value="AAA_29"/>
    <property type="match status" value="1"/>
</dbReference>
<dbReference type="eggNOG" id="COG4913">
    <property type="taxonomic scope" value="Bacteria"/>
</dbReference>
<dbReference type="EMBL" id="ABTR02000001">
    <property type="protein sequence ID" value="EFC91556.1"/>
    <property type="molecule type" value="Genomic_DNA"/>
</dbReference>
<dbReference type="OrthoDB" id="174137at2"/>
<gene>
    <name evidence="2" type="ORF">Dpep_1530</name>
</gene>
<dbReference type="SUPFAM" id="SSF52540">
    <property type="entry name" value="P-loop containing nucleoside triphosphate hydrolases"/>
    <property type="match status" value="1"/>
</dbReference>
<organism evidence="2 3">
    <name type="scientific">Dethiosulfovibrio peptidovorans DSM 11002</name>
    <dbReference type="NCBI Taxonomy" id="469381"/>
    <lineage>
        <taxon>Bacteria</taxon>
        <taxon>Thermotogati</taxon>
        <taxon>Synergistota</taxon>
        <taxon>Synergistia</taxon>
        <taxon>Synergistales</taxon>
        <taxon>Dethiosulfovibrionaceae</taxon>
        <taxon>Dethiosulfovibrio</taxon>
    </lineage>
</organism>
<dbReference type="Proteomes" id="UP000006427">
    <property type="component" value="Unassembled WGS sequence"/>
</dbReference>
<dbReference type="AlphaFoldDB" id="D2Z7V9"/>
<keyword evidence="3" id="KW-1185">Reference proteome</keyword>
<feature type="coiled-coil region" evidence="1">
    <location>
        <begin position="305"/>
        <end position="332"/>
    </location>
</feature>
<accession>D2Z7V9</accession>
<reference evidence="2 3" key="1">
    <citation type="journal article" date="2010" name="Stand. Genomic Sci.">
        <title>Permanent draft genome sequence of Dethiosulfovibrio peptidovorans type strain (SEBR 4207).</title>
        <authorList>
            <person name="Labutti K."/>
            <person name="Mayilraj S."/>
            <person name="Clum A."/>
            <person name="Lucas S."/>
            <person name="Glavina Del Rio T."/>
            <person name="Nolan M."/>
            <person name="Tice H."/>
            <person name="Cheng J.F."/>
            <person name="Pitluck S."/>
            <person name="Liolios K."/>
            <person name="Ivanova N."/>
            <person name="Mavromatis K."/>
            <person name="Mikhailova N."/>
            <person name="Pati A."/>
            <person name="Goodwin L."/>
            <person name="Chen A."/>
            <person name="Palaniappan K."/>
            <person name="Land M."/>
            <person name="Hauser L."/>
            <person name="Chang Y.J."/>
            <person name="Jeffries C.D."/>
            <person name="Rohde M."/>
            <person name="Spring S."/>
            <person name="Goker M."/>
            <person name="Woyke T."/>
            <person name="Bristow J."/>
            <person name="Eisen J.A."/>
            <person name="Markowitz V."/>
            <person name="Hugenholtz P."/>
            <person name="Kyrpides N.C."/>
            <person name="Klenk H.P."/>
            <person name="Lapidus A."/>
        </authorList>
    </citation>
    <scope>NUCLEOTIDE SEQUENCE [LARGE SCALE GENOMIC DNA]</scope>
    <source>
        <strain evidence="2 3">DSM 11002</strain>
    </source>
</reference>
<protein>
    <submittedName>
        <fullName evidence="2">Cytoplasmic protein</fullName>
    </submittedName>
</protein>
<sequence length="1122" mass="129461">MSEPLNLEFMADDSLAGFRLQRFEAFNWGTFDGKVWTLRLDGKNCLLTGGNGSGKSTLVDGVTTLLVPSHRVAYNKAAGGDARERTLRSYVRGYFKSERQESLGSVKPVALRDDKSYSVILGVFRNSGYEKTVTLAQVFWTKDPSAQPARLYVACEEDLSILGDFSGFGKDISDLKKRLRRAGVTTFDSFPNYGGWFKRRFGIKDDQALDLFHQTVSLKSVGNLTDFVRSHMIEPFDVVSRIDALIGHFESLNSAHEAVLKAKRQLDQLEPLVDDWKRHGKLADSVRELRECREALQPWFASLKVDLLERRLATLRSELNRHGAAVVDLEERRRFQKKQEIELRRSIAENGGDRLERIGQEIARDREEMERRKIRESRYRELIEVLEESPATDMEAFVRQRQGLSELREEYDRTDVETQNELNEFGVALSRERDEFRRLTSEIDGLKARRSNIDERQIAIRKTICDALSLSEEDMPFVGELVQVREDQRDWEGAAERLLRNFGLSLLVPDRHYASVEEFVDRTSLKGRLVYFHVRDGGSSGVTSLKPDSLVHKLQVKPDSPFYDWLEREFSRRFNLICCTSSERFRREISAITRSGQIKTPGGRHEKDDRFDLNDRSRYVLGWSNREKIAALEDKARARSRRMSEFSAEMKVLSDRREVLKVRLQALSGLFEYRDFREIDWRSVSLSISKLEDERKVLEASSDRLRVLSSQLVTLEAEISKIEDLLKDKYDKKSRTEERITSVGESLEAVHQIMEQADEDLVRRFPSLERMRDDAIGNKPITLDSCIAREQEMRAWLQAKIDGEDGKIARLREKIVKAMTEYRREWPLDTKDVDADVGSGGDFSSMLDSLRSDDLPRFEERFKELLNENTIREVANFQSQLSMQRETIKERIDLINGSLFQIDYDQGRYIRLEAQMTQDADIRDFQGELRACTEGALTGSEESQYSESKFLQVKRIIERFQGRENYSDMDRRWTSKVTDVRNWFVFAASERWRQDDSEYEHYADSGGKSGGQKEKLAYTVLAASLAYQFGLEWGAVRSKSFRFVVIDEAFGRGSDESARFGLELFKKLNLQLLVVTPLQKIHVIEPFVSAVGFVHCEDGKRSVLRNLSIQEYHDGLDDSGRA</sequence>
<evidence type="ECO:0000313" key="2">
    <source>
        <dbReference type="EMBL" id="EFC91556.1"/>
    </source>
</evidence>
<dbReference type="RefSeq" id="WP_005661027.1">
    <property type="nucleotide sequence ID" value="NZ_ABTR02000001.1"/>
</dbReference>
<dbReference type="Gene3D" id="3.40.1140.10">
    <property type="match status" value="1"/>
</dbReference>
<dbReference type="PaxDb" id="469381-Dpep_1530"/>
<dbReference type="STRING" id="469381.Dpep_1530"/>
<evidence type="ECO:0000256" key="1">
    <source>
        <dbReference type="SAM" id="Coils"/>
    </source>
</evidence>
<name>D2Z7V9_9BACT</name>
<evidence type="ECO:0000313" key="3">
    <source>
        <dbReference type="Proteomes" id="UP000006427"/>
    </source>
</evidence>
<dbReference type="Pfam" id="PF13558">
    <property type="entry name" value="SbcC_Walker_B"/>
    <property type="match status" value="1"/>
</dbReference>